<sequence length="103" mass="11834">MRHVRAFWMEDAMVFTERENTFFIEMSALEFINVDNAFIEVLTRIFGIISRKILNASDGVIALPKWRTICVISTDDDVSAMRKPEAANNFMRILATPGQAHLR</sequence>
<dbReference type="Proteomes" id="UP001418222">
    <property type="component" value="Unassembled WGS sequence"/>
</dbReference>
<proteinExistence type="predicted"/>
<gene>
    <name evidence="1" type="primary">RABA1F</name>
    <name evidence="1" type="ORF">KSP39_PZI007908</name>
</gene>
<accession>A0AAP0BQE2</accession>
<reference evidence="1 2" key="1">
    <citation type="journal article" date="2022" name="Nat. Plants">
        <title>Genomes of leafy and leafless Platanthera orchids illuminate the evolution of mycoheterotrophy.</title>
        <authorList>
            <person name="Li M.H."/>
            <person name="Liu K.W."/>
            <person name="Li Z."/>
            <person name="Lu H.C."/>
            <person name="Ye Q.L."/>
            <person name="Zhang D."/>
            <person name="Wang J.Y."/>
            <person name="Li Y.F."/>
            <person name="Zhong Z.M."/>
            <person name="Liu X."/>
            <person name="Yu X."/>
            <person name="Liu D.K."/>
            <person name="Tu X.D."/>
            <person name="Liu B."/>
            <person name="Hao Y."/>
            <person name="Liao X.Y."/>
            <person name="Jiang Y.T."/>
            <person name="Sun W.H."/>
            <person name="Chen J."/>
            <person name="Chen Y.Q."/>
            <person name="Ai Y."/>
            <person name="Zhai J.W."/>
            <person name="Wu S.S."/>
            <person name="Zhou Z."/>
            <person name="Hsiao Y.Y."/>
            <person name="Wu W.L."/>
            <person name="Chen Y.Y."/>
            <person name="Lin Y.F."/>
            <person name="Hsu J.L."/>
            <person name="Li C.Y."/>
            <person name="Wang Z.W."/>
            <person name="Zhao X."/>
            <person name="Zhong W.Y."/>
            <person name="Ma X.K."/>
            <person name="Ma L."/>
            <person name="Huang J."/>
            <person name="Chen G.Z."/>
            <person name="Huang M.Z."/>
            <person name="Huang L."/>
            <person name="Peng D.H."/>
            <person name="Luo Y.B."/>
            <person name="Zou S.Q."/>
            <person name="Chen S.P."/>
            <person name="Lan S."/>
            <person name="Tsai W.C."/>
            <person name="Van de Peer Y."/>
            <person name="Liu Z.J."/>
        </authorList>
    </citation>
    <scope>NUCLEOTIDE SEQUENCE [LARGE SCALE GENOMIC DNA]</scope>
    <source>
        <strain evidence="1">Lor287</strain>
    </source>
</reference>
<evidence type="ECO:0000313" key="1">
    <source>
        <dbReference type="EMBL" id="KAK8944882.1"/>
    </source>
</evidence>
<protein>
    <submittedName>
        <fullName evidence="1">Ras-related protein RABA1f</fullName>
    </submittedName>
</protein>
<keyword evidence="2" id="KW-1185">Reference proteome</keyword>
<name>A0AAP0BQE2_9ASPA</name>
<dbReference type="AlphaFoldDB" id="A0AAP0BQE2"/>
<dbReference type="EMBL" id="JBBWWQ010000006">
    <property type="protein sequence ID" value="KAK8944882.1"/>
    <property type="molecule type" value="Genomic_DNA"/>
</dbReference>
<organism evidence="1 2">
    <name type="scientific">Platanthera zijinensis</name>
    <dbReference type="NCBI Taxonomy" id="2320716"/>
    <lineage>
        <taxon>Eukaryota</taxon>
        <taxon>Viridiplantae</taxon>
        <taxon>Streptophyta</taxon>
        <taxon>Embryophyta</taxon>
        <taxon>Tracheophyta</taxon>
        <taxon>Spermatophyta</taxon>
        <taxon>Magnoliopsida</taxon>
        <taxon>Liliopsida</taxon>
        <taxon>Asparagales</taxon>
        <taxon>Orchidaceae</taxon>
        <taxon>Orchidoideae</taxon>
        <taxon>Orchideae</taxon>
        <taxon>Orchidinae</taxon>
        <taxon>Platanthera</taxon>
    </lineage>
</organism>
<evidence type="ECO:0000313" key="2">
    <source>
        <dbReference type="Proteomes" id="UP001418222"/>
    </source>
</evidence>
<comment type="caution">
    <text evidence="1">The sequence shown here is derived from an EMBL/GenBank/DDBJ whole genome shotgun (WGS) entry which is preliminary data.</text>
</comment>